<dbReference type="Gene3D" id="3.40.50.1820">
    <property type="entry name" value="alpha/beta hydrolase"/>
    <property type="match status" value="1"/>
</dbReference>
<evidence type="ECO:0000313" key="4">
    <source>
        <dbReference type="Proteomes" id="UP000243579"/>
    </source>
</evidence>
<accession>A0A1V9Z9W1</accession>
<keyword evidence="1" id="KW-0378">Hydrolase</keyword>
<dbReference type="InterPro" id="IPR049492">
    <property type="entry name" value="BD-FAE-like_dom"/>
</dbReference>
<dbReference type="GO" id="GO:0016787">
    <property type="term" value="F:hydrolase activity"/>
    <property type="evidence" value="ECO:0007669"/>
    <property type="project" value="UniProtKB-KW"/>
</dbReference>
<proteinExistence type="predicted"/>
<sequence>MVAGAQLARRPWRASAWKLLGTIALYNIWNHLVLVGRTFGLLRRRFPAQSLVRTFVAACIYTLTVELGELGNIVFGMGHPRLVRRTLASSFRLRTNDFKYGPHERHALDLFGTTRSGSRRPVVIFIHGGAWAMTNKFHYAAVGQELSKHGVLTVVANYRVFPHGDVEDMLEDLEAIVQWTVENAPKHGGDVSNITLSGHSSGAHVASLVLLKSALRIAAKSQKSFEVAPRIKAFVGLSGPYDMDDHYAFESQRRIAVFRAHAISPLHPSMHGRAQFPRFSPSQLVLKNLPLPRQICLFHGVDDVVVPISSTQRFASQLREHGTPVEVVELPCGHVEPLLALMGEDAALQESFFASFLPLVQAPRWPPSGHAGVLPSKL</sequence>
<feature type="domain" description="BD-FAE-like" evidence="2">
    <location>
        <begin position="108"/>
        <end position="318"/>
    </location>
</feature>
<name>A0A1V9Z9W1_ACHHY</name>
<dbReference type="OrthoDB" id="6495301at2759"/>
<gene>
    <name evidence="3" type="ORF">ACHHYP_01006</name>
</gene>
<dbReference type="InterPro" id="IPR050300">
    <property type="entry name" value="GDXG_lipolytic_enzyme"/>
</dbReference>
<reference evidence="3 4" key="1">
    <citation type="journal article" date="2014" name="Genome Biol. Evol.">
        <title>The secreted proteins of Achlya hypogyna and Thraustotheca clavata identify the ancestral oomycete secretome and reveal gene acquisitions by horizontal gene transfer.</title>
        <authorList>
            <person name="Misner I."/>
            <person name="Blouin N."/>
            <person name="Leonard G."/>
            <person name="Richards T.A."/>
            <person name="Lane C.E."/>
        </authorList>
    </citation>
    <scope>NUCLEOTIDE SEQUENCE [LARGE SCALE GENOMIC DNA]</scope>
    <source>
        <strain evidence="3 4">ATCC 48635</strain>
    </source>
</reference>
<dbReference type="Pfam" id="PF20434">
    <property type="entry name" value="BD-FAE"/>
    <property type="match status" value="1"/>
</dbReference>
<dbReference type="AlphaFoldDB" id="A0A1V9Z9W1"/>
<dbReference type="EMBL" id="JNBR01000354">
    <property type="protein sequence ID" value="OQR94697.1"/>
    <property type="molecule type" value="Genomic_DNA"/>
</dbReference>
<dbReference type="PANTHER" id="PTHR48081">
    <property type="entry name" value="AB HYDROLASE SUPERFAMILY PROTEIN C4A8.06C"/>
    <property type="match status" value="1"/>
</dbReference>
<dbReference type="InterPro" id="IPR029058">
    <property type="entry name" value="AB_hydrolase_fold"/>
</dbReference>
<evidence type="ECO:0000259" key="2">
    <source>
        <dbReference type="Pfam" id="PF20434"/>
    </source>
</evidence>
<evidence type="ECO:0000313" key="3">
    <source>
        <dbReference type="EMBL" id="OQR94697.1"/>
    </source>
</evidence>
<comment type="caution">
    <text evidence="3">The sequence shown here is derived from an EMBL/GenBank/DDBJ whole genome shotgun (WGS) entry which is preliminary data.</text>
</comment>
<dbReference type="SUPFAM" id="SSF53474">
    <property type="entry name" value="alpha/beta-Hydrolases"/>
    <property type="match status" value="1"/>
</dbReference>
<organism evidence="3 4">
    <name type="scientific">Achlya hypogyna</name>
    <name type="common">Oomycete</name>
    <name type="synonym">Protoachlya hypogyna</name>
    <dbReference type="NCBI Taxonomy" id="1202772"/>
    <lineage>
        <taxon>Eukaryota</taxon>
        <taxon>Sar</taxon>
        <taxon>Stramenopiles</taxon>
        <taxon>Oomycota</taxon>
        <taxon>Saprolegniomycetes</taxon>
        <taxon>Saprolegniales</taxon>
        <taxon>Achlyaceae</taxon>
        <taxon>Achlya</taxon>
    </lineage>
</organism>
<protein>
    <submittedName>
        <fullName evidence="3">Carbohydrate esterase</fullName>
    </submittedName>
</protein>
<dbReference type="PANTHER" id="PTHR48081:SF33">
    <property type="entry name" value="KYNURENINE FORMAMIDASE"/>
    <property type="match status" value="1"/>
</dbReference>
<keyword evidence="4" id="KW-1185">Reference proteome</keyword>
<dbReference type="STRING" id="1202772.A0A1V9Z9W1"/>
<evidence type="ECO:0000256" key="1">
    <source>
        <dbReference type="ARBA" id="ARBA00022801"/>
    </source>
</evidence>
<dbReference type="Proteomes" id="UP000243579">
    <property type="component" value="Unassembled WGS sequence"/>
</dbReference>